<dbReference type="SUPFAM" id="SSF52540">
    <property type="entry name" value="P-loop containing nucleoside triphosphate hydrolases"/>
    <property type="match status" value="1"/>
</dbReference>
<dbReference type="FunFam" id="3.40.50.300:FF:000133">
    <property type="entry name" value="Spermidine/putrescine import ATP-binding protein PotA"/>
    <property type="match status" value="1"/>
</dbReference>
<dbReference type="Gene3D" id="3.40.50.300">
    <property type="entry name" value="P-loop containing nucleotide triphosphate hydrolases"/>
    <property type="match status" value="1"/>
</dbReference>
<dbReference type="PROSITE" id="PS50893">
    <property type="entry name" value="ABC_TRANSPORTER_2"/>
    <property type="match status" value="1"/>
</dbReference>
<feature type="domain" description="ABC transporter" evidence="8">
    <location>
        <begin position="2"/>
        <end position="232"/>
    </location>
</feature>
<dbReference type="InterPro" id="IPR013611">
    <property type="entry name" value="Transp-assoc_OB_typ2"/>
</dbReference>
<dbReference type="NCBIfam" id="TIGR01187">
    <property type="entry name" value="potA"/>
    <property type="match status" value="1"/>
</dbReference>
<evidence type="ECO:0000313" key="9">
    <source>
        <dbReference type="EMBL" id="TSJ78785.1"/>
    </source>
</evidence>
<gene>
    <name evidence="7" type="primary">potA</name>
    <name evidence="9" type="ORF">FPL22_05610</name>
</gene>
<keyword evidence="5 7" id="KW-1278">Translocase</keyword>
<evidence type="ECO:0000313" key="10">
    <source>
        <dbReference type="Proteomes" id="UP000315648"/>
    </source>
</evidence>
<dbReference type="CDD" id="cd03300">
    <property type="entry name" value="ABC_PotA_N"/>
    <property type="match status" value="1"/>
</dbReference>
<dbReference type="EC" id="7.6.2.11" evidence="7"/>
<sequence>MIEINGVTKRFGDFTAVHDVNLHIKAGEFITLLGPSGCGKTTLLRMLSGFETPDEGLIRIGGEDVTHLAPYRRNVNQVFQSYALFPHMTVRENIGFGLRMQKVPAAEAAVRIAEVIELVALTGFENRKPAQLSGGQRQRVALARAIVPRPSVLLLDEPLSALDAKLRGQMQIELKRLQKILGMTFVFVTHDQEEALSMSDRIAVFNKGRLEQLGTATEIYHQPRTAFVADFIGEANLLPAELVARDATTARVRIEGGLELSVNAAQWPADATRALISVRPEKVHVSKKPVDCENVFEARVTEELFQGALDRLLIEFTGGTRLTAVVANESALLEAIHEGDRVWCGLHTDDLVVVRTE</sequence>
<comment type="caution">
    <text evidence="9">The sequence shown here is derived from an EMBL/GenBank/DDBJ whole genome shotgun (WGS) entry which is preliminary data.</text>
</comment>
<dbReference type="GO" id="GO:0016887">
    <property type="term" value="F:ATP hydrolysis activity"/>
    <property type="evidence" value="ECO:0007669"/>
    <property type="project" value="InterPro"/>
</dbReference>
<dbReference type="PANTHER" id="PTHR42781">
    <property type="entry name" value="SPERMIDINE/PUTRESCINE IMPORT ATP-BINDING PROTEIN POTA"/>
    <property type="match status" value="1"/>
</dbReference>
<dbReference type="EMBL" id="VMBG01000001">
    <property type="protein sequence ID" value="TSJ78785.1"/>
    <property type="molecule type" value="Genomic_DNA"/>
</dbReference>
<organism evidence="9 10">
    <name type="scientific">Rariglobus hedericola</name>
    <dbReference type="NCBI Taxonomy" id="2597822"/>
    <lineage>
        <taxon>Bacteria</taxon>
        <taxon>Pseudomonadati</taxon>
        <taxon>Verrucomicrobiota</taxon>
        <taxon>Opitutia</taxon>
        <taxon>Opitutales</taxon>
        <taxon>Opitutaceae</taxon>
        <taxon>Rariglobus</taxon>
    </lineage>
</organism>
<dbReference type="SUPFAM" id="SSF50331">
    <property type="entry name" value="MOP-like"/>
    <property type="match status" value="1"/>
</dbReference>
<comment type="similarity">
    <text evidence="7">Belongs to the ABC transporter superfamily. Spermidine/putrescine importer (TC 3.A.1.11.1) family.</text>
</comment>
<dbReference type="InterPro" id="IPR017879">
    <property type="entry name" value="PotA_ATP-bd"/>
</dbReference>
<proteinExistence type="inferred from homology"/>
<evidence type="ECO:0000256" key="4">
    <source>
        <dbReference type="ARBA" id="ARBA00022840"/>
    </source>
</evidence>
<dbReference type="GO" id="GO:0005524">
    <property type="term" value="F:ATP binding"/>
    <property type="evidence" value="ECO:0007669"/>
    <property type="project" value="UniProtKB-KW"/>
</dbReference>
<dbReference type="Proteomes" id="UP000315648">
    <property type="component" value="Unassembled WGS sequence"/>
</dbReference>
<keyword evidence="6 7" id="KW-0472">Membrane</keyword>
<dbReference type="InterPro" id="IPR027417">
    <property type="entry name" value="P-loop_NTPase"/>
</dbReference>
<comment type="subunit">
    <text evidence="7">The complex is composed of two ATP-binding proteins (PotA), two transmembrane proteins (PotB and PotC) and a solute-binding protein (PotD).</text>
</comment>
<dbReference type="InterPro" id="IPR008995">
    <property type="entry name" value="Mo/tungstate-bd_C_term_dom"/>
</dbReference>
<comment type="catalytic activity">
    <reaction evidence="7">
        <text>ATP + H2O + polyamine-[polyamine-binding protein]Side 1 = ADP + phosphate + polyamineSide 2 + [polyamine-binding protein]Side 1.</text>
        <dbReference type="EC" id="7.6.2.11"/>
    </reaction>
</comment>
<reference evidence="9 10" key="1">
    <citation type="submission" date="2019-07" db="EMBL/GenBank/DDBJ databases">
        <title>Description of 53C-WASEF.</title>
        <authorList>
            <person name="Pitt A."/>
            <person name="Hahn M.W."/>
        </authorList>
    </citation>
    <scope>NUCLEOTIDE SEQUENCE [LARGE SCALE GENOMIC DNA]</scope>
    <source>
        <strain evidence="9 10">53C-WASEF</strain>
    </source>
</reference>
<evidence type="ECO:0000256" key="1">
    <source>
        <dbReference type="ARBA" id="ARBA00022448"/>
    </source>
</evidence>
<dbReference type="GO" id="GO:0043190">
    <property type="term" value="C:ATP-binding cassette (ABC) transporter complex"/>
    <property type="evidence" value="ECO:0007669"/>
    <property type="project" value="InterPro"/>
</dbReference>
<dbReference type="PANTHER" id="PTHR42781:SF4">
    <property type="entry name" value="SPERMIDINE_PUTRESCINE IMPORT ATP-BINDING PROTEIN POTA"/>
    <property type="match status" value="1"/>
</dbReference>
<dbReference type="PROSITE" id="PS00211">
    <property type="entry name" value="ABC_TRANSPORTER_1"/>
    <property type="match status" value="1"/>
</dbReference>
<keyword evidence="3 7" id="KW-0547">Nucleotide-binding</keyword>
<dbReference type="GO" id="GO:0015594">
    <property type="term" value="F:ABC-type putrescine transporter activity"/>
    <property type="evidence" value="ECO:0007669"/>
    <property type="project" value="InterPro"/>
</dbReference>
<name>A0A556QQ63_9BACT</name>
<evidence type="ECO:0000256" key="2">
    <source>
        <dbReference type="ARBA" id="ARBA00022475"/>
    </source>
</evidence>
<dbReference type="SMART" id="SM00382">
    <property type="entry name" value="AAA"/>
    <property type="match status" value="1"/>
</dbReference>
<dbReference type="InterPro" id="IPR005893">
    <property type="entry name" value="PotA-like"/>
</dbReference>
<evidence type="ECO:0000259" key="8">
    <source>
        <dbReference type="PROSITE" id="PS50893"/>
    </source>
</evidence>
<dbReference type="OrthoDB" id="9790614at2"/>
<dbReference type="Pfam" id="PF00005">
    <property type="entry name" value="ABC_tran"/>
    <property type="match status" value="1"/>
</dbReference>
<evidence type="ECO:0000256" key="7">
    <source>
        <dbReference type="RuleBase" id="RU364083"/>
    </source>
</evidence>
<dbReference type="Gene3D" id="2.40.50.100">
    <property type="match status" value="1"/>
</dbReference>
<protein>
    <recommendedName>
        <fullName evidence="7">Spermidine/putrescine import ATP-binding protein PotA</fullName>
        <ecNumber evidence="7">7.6.2.11</ecNumber>
    </recommendedName>
</protein>
<comment type="function">
    <text evidence="7">Part of the ABC transporter complex PotABCD involved in spermidine/putrescine import. Responsible for energy coupling to the transport system.</text>
</comment>
<dbReference type="InterPro" id="IPR003439">
    <property type="entry name" value="ABC_transporter-like_ATP-bd"/>
</dbReference>
<keyword evidence="10" id="KW-1185">Reference proteome</keyword>
<evidence type="ECO:0000256" key="3">
    <source>
        <dbReference type="ARBA" id="ARBA00022741"/>
    </source>
</evidence>
<evidence type="ECO:0000256" key="6">
    <source>
        <dbReference type="ARBA" id="ARBA00023136"/>
    </source>
</evidence>
<evidence type="ECO:0000256" key="5">
    <source>
        <dbReference type="ARBA" id="ARBA00022967"/>
    </source>
</evidence>
<dbReference type="InterPro" id="IPR003593">
    <property type="entry name" value="AAA+_ATPase"/>
</dbReference>
<dbReference type="InterPro" id="IPR050093">
    <property type="entry name" value="ABC_SmlMolc_Importer"/>
</dbReference>
<dbReference type="AlphaFoldDB" id="A0A556QQ63"/>
<keyword evidence="1 7" id="KW-0813">Transport</keyword>
<accession>A0A556QQ63</accession>
<keyword evidence="4 7" id="KW-0067">ATP-binding</keyword>
<keyword evidence="2 7" id="KW-1003">Cell membrane</keyword>
<dbReference type="InterPro" id="IPR017871">
    <property type="entry name" value="ABC_transporter-like_CS"/>
</dbReference>
<dbReference type="Pfam" id="PF08402">
    <property type="entry name" value="TOBE_2"/>
    <property type="match status" value="1"/>
</dbReference>
<dbReference type="RefSeq" id="WP_144229126.1">
    <property type="nucleotide sequence ID" value="NZ_CBCRVV010000002.1"/>
</dbReference>